<comment type="caution">
    <text evidence="1">The sequence shown here is derived from an EMBL/GenBank/DDBJ whole genome shotgun (WGS) entry which is preliminary data.</text>
</comment>
<name>A0A5C5WKI6_9BACT</name>
<proteinExistence type="predicted"/>
<accession>A0A5C5WKI6</accession>
<evidence type="ECO:0000313" key="1">
    <source>
        <dbReference type="EMBL" id="TWT51284.1"/>
    </source>
</evidence>
<organism evidence="1 2">
    <name type="scientific">Rubripirellula amarantea</name>
    <dbReference type="NCBI Taxonomy" id="2527999"/>
    <lineage>
        <taxon>Bacteria</taxon>
        <taxon>Pseudomonadati</taxon>
        <taxon>Planctomycetota</taxon>
        <taxon>Planctomycetia</taxon>
        <taxon>Pirellulales</taxon>
        <taxon>Pirellulaceae</taxon>
        <taxon>Rubripirellula</taxon>
    </lineage>
</organism>
<protein>
    <submittedName>
        <fullName evidence="1">Uncharacterized protein</fullName>
    </submittedName>
</protein>
<evidence type="ECO:0000313" key="2">
    <source>
        <dbReference type="Proteomes" id="UP000316598"/>
    </source>
</evidence>
<reference evidence="1 2" key="1">
    <citation type="submission" date="2019-02" db="EMBL/GenBank/DDBJ databases">
        <title>Deep-cultivation of Planctomycetes and their phenomic and genomic characterization uncovers novel biology.</title>
        <authorList>
            <person name="Wiegand S."/>
            <person name="Jogler M."/>
            <person name="Boedeker C."/>
            <person name="Pinto D."/>
            <person name="Vollmers J."/>
            <person name="Rivas-Marin E."/>
            <person name="Kohn T."/>
            <person name="Peeters S.H."/>
            <person name="Heuer A."/>
            <person name="Rast P."/>
            <person name="Oberbeckmann S."/>
            <person name="Bunk B."/>
            <person name="Jeske O."/>
            <person name="Meyerdierks A."/>
            <person name="Storesund J.E."/>
            <person name="Kallscheuer N."/>
            <person name="Luecker S."/>
            <person name="Lage O.M."/>
            <person name="Pohl T."/>
            <person name="Merkel B.J."/>
            <person name="Hornburger P."/>
            <person name="Mueller R.-W."/>
            <person name="Bruemmer F."/>
            <person name="Labrenz M."/>
            <person name="Spormann A.M."/>
            <person name="Op Den Camp H."/>
            <person name="Overmann J."/>
            <person name="Amann R."/>
            <person name="Jetten M.S.M."/>
            <person name="Mascher T."/>
            <person name="Medema M.H."/>
            <person name="Devos D.P."/>
            <person name="Kaster A.-K."/>
            <person name="Ovreas L."/>
            <person name="Rohde M."/>
            <person name="Galperin M.Y."/>
            <person name="Jogler C."/>
        </authorList>
    </citation>
    <scope>NUCLEOTIDE SEQUENCE [LARGE SCALE GENOMIC DNA]</scope>
    <source>
        <strain evidence="1 2">Pla22</strain>
    </source>
</reference>
<dbReference type="EMBL" id="SJPI01000002">
    <property type="protein sequence ID" value="TWT51284.1"/>
    <property type="molecule type" value="Genomic_DNA"/>
</dbReference>
<sequence length="177" mass="18809">MKFIQRLTIAGLVFGVFSGATIESADAGGFLKKLFCCKKACCEPEPECCEPEPEPICCEPEPVCCEPEPVCCEPEPVCCEPAPEPEPVCCEPEPICEPEPVCCEPEPEPVCEPEPAPCCASLISPPALAEGEVLVWVQPVFIHAETTTAVATSVSSSKTVLLTSAHPQKEISAASIY</sequence>
<keyword evidence="2" id="KW-1185">Reference proteome</keyword>
<dbReference type="Proteomes" id="UP000316598">
    <property type="component" value="Unassembled WGS sequence"/>
</dbReference>
<gene>
    <name evidence="1" type="ORF">Pla22_40610</name>
</gene>
<dbReference type="AlphaFoldDB" id="A0A5C5WKI6"/>